<dbReference type="Proteomes" id="UP001234178">
    <property type="component" value="Unassembled WGS sequence"/>
</dbReference>
<name>A0ABR0AXI3_9CRUS</name>
<proteinExistence type="predicted"/>
<reference evidence="1 2" key="1">
    <citation type="journal article" date="2023" name="Nucleic Acids Res.">
        <title>The hologenome of Daphnia magna reveals possible DNA methylation and microbiome-mediated evolution of the host genome.</title>
        <authorList>
            <person name="Chaturvedi A."/>
            <person name="Li X."/>
            <person name="Dhandapani V."/>
            <person name="Marshall H."/>
            <person name="Kissane S."/>
            <person name="Cuenca-Cambronero M."/>
            <person name="Asole G."/>
            <person name="Calvet F."/>
            <person name="Ruiz-Romero M."/>
            <person name="Marangio P."/>
            <person name="Guigo R."/>
            <person name="Rago D."/>
            <person name="Mirbahai L."/>
            <person name="Eastwood N."/>
            <person name="Colbourne J.K."/>
            <person name="Zhou J."/>
            <person name="Mallon E."/>
            <person name="Orsini L."/>
        </authorList>
    </citation>
    <scope>NUCLEOTIDE SEQUENCE [LARGE SCALE GENOMIC DNA]</scope>
    <source>
        <strain evidence="1">LRV0_1</strain>
    </source>
</reference>
<sequence>MGYQHPATPSDVLDDSFSGRLNRSRFRVTRPTLARLCCKFRDLAAAQLVVVEVKALRNGFGER</sequence>
<gene>
    <name evidence="1" type="ORF">OUZ56_022800</name>
</gene>
<evidence type="ECO:0000313" key="2">
    <source>
        <dbReference type="Proteomes" id="UP001234178"/>
    </source>
</evidence>
<keyword evidence="2" id="KW-1185">Reference proteome</keyword>
<protein>
    <submittedName>
        <fullName evidence="1">Uncharacterized protein</fullName>
    </submittedName>
</protein>
<organism evidence="1 2">
    <name type="scientific">Daphnia magna</name>
    <dbReference type="NCBI Taxonomy" id="35525"/>
    <lineage>
        <taxon>Eukaryota</taxon>
        <taxon>Metazoa</taxon>
        <taxon>Ecdysozoa</taxon>
        <taxon>Arthropoda</taxon>
        <taxon>Crustacea</taxon>
        <taxon>Branchiopoda</taxon>
        <taxon>Diplostraca</taxon>
        <taxon>Cladocera</taxon>
        <taxon>Anomopoda</taxon>
        <taxon>Daphniidae</taxon>
        <taxon>Daphnia</taxon>
    </lineage>
</organism>
<accession>A0ABR0AXI3</accession>
<dbReference type="EMBL" id="JAOYFB010000039">
    <property type="protein sequence ID" value="KAK4029841.1"/>
    <property type="molecule type" value="Genomic_DNA"/>
</dbReference>
<comment type="caution">
    <text evidence="1">The sequence shown here is derived from an EMBL/GenBank/DDBJ whole genome shotgun (WGS) entry which is preliminary data.</text>
</comment>
<evidence type="ECO:0000313" key="1">
    <source>
        <dbReference type="EMBL" id="KAK4029841.1"/>
    </source>
</evidence>